<dbReference type="HOGENOM" id="CLU_1688598_0_0_1"/>
<name>B4HBB1_DROPE</name>
<dbReference type="Proteomes" id="UP000008744">
    <property type="component" value="Unassembled WGS sequence"/>
</dbReference>
<dbReference type="PhylomeDB" id="B4HBB1"/>
<dbReference type="AlphaFoldDB" id="B4HBB1"/>
<sequence length="156" mass="17708">MMVTERLNETHQMELPVAPITFQEILEDIKKLKSKAPGDDRIDNAFERVWHERLLAKIKMMLNCAQLCEVIKSFLTERTFRVVKDGAASLTKTIKAGEPHGTVLGPTLYCLFTHDMPNPSTVRREMTTQQYSRGQSTAIPQAVLKLGLPIEHLHKP</sequence>
<organism evidence="2">
    <name type="scientific">Drosophila persimilis</name>
    <name type="common">Fruit fly</name>
    <dbReference type="NCBI Taxonomy" id="7234"/>
    <lineage>
        <taxon>Eukaryota</taxon>
        <taxon>Metazoa</taxon>
        <taxon>Ecdysozoa</taxon>
        <taxon>Arthropoda</taxon>
        <taxon>Hexapoda</taxon>
        <taxon>Insecta</taxon>
        <taxon>Pterygota</taxon>
        <taxon>Neoptera</taxon>
        <taxon>Endopterygota</taxon>
        <taxon>Diptera</taxon>
        <taxon>Brachycera</taxon>
        <taxon>Muscomorpha</taxon>
        <taxon>Ephydroidea</taxon>
        <taxon>Drosophilidae</taxon>
        <taxon>Drosophila</taxon>
        <taxon>Sophophora</taxon>
    </lineage>
</organism>
<dbReference type="EMBL" id="CH479250">
    <property type="protein sequence ID" value="EDW38637.1"/>
    <property type="molecule type" value="Genomic_DNA"/>
</dbReference>
<dbReference type="eggNOG" id="KOG1075">
    <property type="taxonomic scope" value="Eukaryota"/>
</dbReference>
<evidence type="ECO:0000313" key="2">
    <source>
        <dbReference type="Proteomes" id="UP000008744"/>
    </source>
</evidence>
<proteinExistence type="predicted"/>
<keyword evidence="2" id="KW-1185">Reference proteome</keyword>
<reference evidence="1 2" key="1">
    <citation type="journal article" date="2007" name="Nature">
        <title>Evolution of genes and genomes on the Drosophila phylogeny.</title>
        <authorList>
            <consortium name="Drosophila 12 Genomes Consortium"/>
            <person name="Clark A.G."/>
            <person name="Eisen M.B."/>
            <person name="Smith D.R."/>
            <person name="Bergman C.M."/>
            <person name="Oliver B."/>
            <person name="Markow T.A."/>
            <person name="Kaufman T.C."/>
            <person name="Kellis M."/>
            <person name="Gelbart W."/>
            <person name="Iyer V.N."/>
            <person name="Pollard D.A."/>
            <person name="Sackton T.B."/>
            <person name="Larracuente A.M."/>
            <person name="Singh N.D."/>
            <person name="Abad J.P."/>
            <person name="Abt D.N."/>
            <person name="Adryan B."/>
            <person name="Aguade M."/>
            <person name="Akashi H."/>
            <person name="Anderson W.W."/>
            <person name="Aquadro C.F."/>
            <person name="Ardell D.H."/>
            <person name="Arguello R."/>
            <person name="Artieri C.G."/>
            <person name="Barbash D.A."/>
            <person name="Barker D."/>
            <person name="Barsanti P."/>
            <person name="Batterham P."/>
            <person name="Batzoglou S."/>
            <person name="Begun D."/>
            <person name="Bhutkar A."/>
            <person name="Blanco E."/>
            <person name="Bosak S.A."/>
            <person name="Bradley R.K."/>
            <person name="Brand A.D."/>
            <person name="Brent M.R."/>
            <person name="Brooks A.N."/>
            <person name="Brown R.H."/>
            <person name="Butlin R.K."/>
            <person name="Caggese C."/>
            <person name="Calvi B.R."/>
            <person name="Bernardo de Carvalho A."/>
            <person name="Caspi A."/>
            <person name="Castrezana S."/>
            <person name="Celniker S.E."/>
            <person name="Chang J.L."/>
            <person name="Chapple C."/>
            <person name="Chatterji S."/>
            <person name="Chinwalla A."/>
            <person name="Civetta A."/>
            <person name="Clifton S.W."/>
            <person name="Comeron J.M."/>
            <person name="Costello J.C."/>
            <person name="Coyne J.A."/>
            <person name="Daub J."/>
            <person name="David R.G."/>
            <person name="Delcher A.L."/>
            <person name="Delehaunty K."/>
            <person name="Do C.B."/>
            <person name="Ebling H."/>
            <person name="Edwards K."/>
            <person name="Eickbush T."/>
            <person name="Evans J.D."/>
            <person name="Filipski A."/>
            <person name="Findeiss S."/>
            <person name="Freyhult E."/>
            <person name="Fulton L."/>
            <person name="Fulton R."/>
            <person name="Garcia A.C."/>
            <person name="Gardiner A."/>
            <person name="Garfield D.A."/>
            <person name="Garvin B.E."/>
            <person name="Gibson G."/>
            <person name="Gilbert D."/>
            <person name="Gnerre S."/>
            <person name="Godfrey J."/>
            <person name="Good R."/>
            <person name="Gotea V."/>
            <person name="Gravely B."/>
            <person name="Greenberg A.J."/>
            <person name="Griffiths-Jones S."/>
            <person name="Gross S."/>
            <person name="Guigo R."/>
            <person name="Gustafson E.A."/>
            <person name="Haerty W."/>
            <person name="Hahn M.W."/>
            <person name="Halligan D.L."/>
            <person name="Halpern A.L."/>
            <person name="Halter G.M."/>
            <person name="Han M.V."/>
            <person name="Heger A."/>
            <person name="Hillier L."/>
            <person name="Hinrichs A.S."/>
            <person name="Holmes I."/>
            <person name="Hoskins R.A."/>
            <person name="Hubisz M.J."/>
            <person name="Hultmark D."/>
            <person name="Huntley M.A."/>
            <person name="Jaffe D.B."/>
            <person name="Jagadeeshan S."/>
            <person name="Jeck W.R."/>
            <person name="Johnson J."/>
            <person name="Jones C.D."/>
            <person name="Jordan W.C."/>
            <person name="Karpen G.H."/>
            <person name="Kataoka E."/>
            <person name="Keightley P.D."/>
            <person name="Kheradpour P."/>
            <person name="Kirkness E.F."/>
            <person name="Koerich L.B."/>
            <person name="Kristiansen K."/>
            <person name="Kudrna D."/>
            <person name="Kulathinal R.J."/>
            <person name="Kumar S."/>
            <person name="Kwok R."/>
            <person name="Lander E."/>
            <person name="Langley C.H."/>
            <person name="Lapoint R."/>
            <person name="Lazzaro B.P."/>
            <person name="Lee S.J."/>
            <person name="Levesque L."/>
            <person name="Li R."/>
            <person name="Lin C.F."/>
            <person name="Lin M.F."/>
            <person name="Lindblad-Toh K."/>
            <person name="Llopart A."/>
            <person name="Long M."/>
            <person name="Low L."/>
            <person name="Lozovsky E."/>
            <person name="Lu J."/>
            <person name="Luo M."/>
            <person name="Machado C.A."/>
            <person name="Makalowski W."/>
            <person name="Marzo M."/>
            <person name="Matsuda M."/>
            <person name="Matzkin L."/>
            <person name="McAllister B."/>
            <person name="McBride C.S."/>
            <person name="McKernan B."/>
            <person name="McKernan K."/>
            <person name="Mendez-Lago M."/>
            <person name="Minx P."/>
            <person name="Mollenhauer M.U."/>
            <person name="Montooth K."/>
            <person name="Mount S.M."/>
            <person name="Mu X."/>
            <person name="Myers E."/>
            <person name="Negre B."/>
            <person name="Newfeld S."/>
            <person name="Nielsen R."/>
            <person name="Noor M.A."/>
            <person name="O'Grady P."/>
            <person name="Pachter L."/>
            <person name="Papaceit M."/>
            <person name="Parisi M.J."/>
            <person name="Parisi M."/>
            <person name="Parts L."/>
            <person name="Pedersen J.S."/>
            <person name="Pesole G."/>
            <person name="Phillippy A.M."/>
            <person name="Ponting C.P."/>
            <person name="Pop M."/>
            <person name="Porcelli D."/>
            <person name="Powell J.R."/>
            <person name="Prohaska S."/>
            <person name="Pruitt K."/>
            <person name="Puig M."/>
            <person name="Quesneville H."/>
            <person name="Ram K.R."/>
            <person name="Rand D."/>
            <person name="Rasmussen M.D."/>
            <person name="Reed L.K."/>
            <person name="Reenan R."/>
            <person name="Reily A."/>
            <person name="Remington K.A."/>
            <person name="Rieger T.T."/>
            <person name="Ritchie M.G."/>
            <person name="Robin C."/>
            <person name="Rogers Y.H."/>
            <person name="Rohde C."/>
            <person name="Rozas J."/>
            <person name="Rubenfield M.J."/>
            <person name="Ruiz A."/>
            <person name="Russo S."/>
            <person name="Salzberg S.L."/>
            <person name="Sanchez-Gracia A."/>
            <person name="Saranga D.J."/>
            <person name="Sato H."/>
            <person name="Schaeffer S.W."/>
            <person name="Schatz M.C."/>
            <person name="Schlenke T."/>
            <person name="Schwartz R."/>
            <person name="Segarra C."/>
            <person name="Singh R.S."/>
            <person name="Sirot L."/>
            <person name="Sirota M."/>
            <person name="Sisneros N.B."/>
            <person name="Smith C.D."/>
            <person name="Smith T.F."/>
            <person name="Spieth J."/>
            <person name="Stage D.E."/>
            <person name="Stark A."/>
            <person name="Stephan W."/>
            <person name="Strausberg R.L."/>
            <person name="Strempel S."/>
            <person name="Sturgill D."/>
            <person name="Sutton G."/>
            <person name="Sutton G.G."/>
            <person name="Tao W."/>
            <person name="Teichmann S."/>
            <person name="Tobari Y.N."/>
            <person name="Tomimura Y."/>
            <person name="Tsolas J.M."/>
            <person name="Valente V.L."/>
            <person name="Venter E."/>
            <person name="Venter J.C."/>
            <person name="Vicario S."/>
            <person name="Vieira F.G."/>
            <person name="Vilella A.J."/>
            <person name="Villasante A."/>
            <person name="Walenz B."/>
            <person name="Wang J."/>
            <person name="Wasserman M."/>
            <person name="Watts T."/>
            <person name="Wilson D."/>
            <person name="Wilson R.K."/>
            <person name="Wing R.A."/>
            <person name="Wolfner M.F."/>
            <person name="Wong A."/>
            <person name="Wong G.K."/>
            <person name="Wu C.I."/>
            <person name="Wu G."/>
            <person name="Yamamoto D."/>
            <person name="Yang H.P."/>
            <person name="Yang S.P."/>
            <person name="Yorke J.A."/>
            <person name="Yoshida K."/>
            <person name="Zdobnov E."/>
            <person name="Zhang P."/>
            <person name="Zhang Y."/>
            <person name="Zimin A.V."/>
            <person name="Baldwin J."/>
            <person name="Abdouelleil A."/>
            <person name="Abdulkadir J."/>
            <person name="Abebe A."/>
            <person name="Abera B."/>
            <person name="Abreu J."/>
            <person name="Acer S.C."/>
            <person name="Aftuck L."/>
            <person name="Alexander A."/>
            <person name="An P."/>
            <person name="Anderson E."/>
            <person name="Anderson S."/>
            <person name="Arachi H."/>
            <person name="Azer M."/>
            <person name="Bachantsang P."/>
            <person name="Barry A."/>
            <person name="Bayul T."/>
            <person name="Berlin A."/>
            <person name="Bessette D."/>
            <person name="Bloom T."/>
            <person name="Blye J."/>
            <person name="Boguslavskiy L."/>
            <person name="Bonnet C."/>
            <person name="Boukhgalter B."/>
            <person name="Bourzgui I."/>
            <person name="Brown A."/>
            <person name="Cahill P."/>
            <person name="Channer S."/>
            <person name="Cheshatsang Y."/>
            <person name="Chuda L."/>
            <person name="Citroen M."/>
            <person name="Collymore A."/>
            <person name="Cooke P."/>
            <person name="Costello M."/>
            <person name="D'Aco K."/>
            <person name="Daza R."/>
            <person name="De Haan G."/>
            <person name="DeGray S."/>
            <person name="DeMaso C."/>
            <person name="Dhargay N."/>
            <person name="Dooley K."/>
            <person name="Dooley E."/>
            <person name="Doricent M."/>
            <person name="Dorje P."/>
            <person name="Dorjee K."/>
            <person name="Dupes A."/>
            <person name="Elong R."/>
            <person name="Falk J."/>
            <person name="Farina A."/>
            <person name="Faro S."/>
            <person name="Ferguson D."/>
            <person name="Fisher S."/>
            <person name="Foley C.D."/>
            <person name="Franke A."/>
            <person name="Friedrich D."/>
            <person name="Gadbois L."/>
            <person name="Gearin G."/>
            <person name="Gearin C.R."/>
            <person name="Giannoukos G."/>
            <person name="Goode T."/>
            <person name="Graham J."/>
            <person name="Grandbois E."/>
            <person name="Grewal S."/>
            <person name="Gyaltsen K."/>
            <person name="Hafez N."/>
            <person name="Hagos B."/>
            <person name="Hall J."/>
            <person name="Henson C."/>
            <person name="Hollinger A."/>
            <person name="Honan T."/>
            <person name="Huard M.D."/>
            <person name="Hughes L."/>
            <person name="Hurhula B."/>
            <person name="Husby M.E."/>
            <person name="Kamat A."/>
            <person name="Kanga B."/>
            <person name="Kashin S."/>
            <person name="Khazanovich D."/>
            <person name="Kisner P."/>
            <person name="Lance K."/>
            <person name="Lara M."/>
            <person name="Lee W."/>
            <person name="Lennon N."/>
            <person name="Letendre F."/>
            <person name="LeVine R."/>
            <person name="Lipovsky A."/>
            <person name="Liu X."/>
            <person name="Liu J."/>
            <person name="Liu S."/>
            <person name="Lokyitsang T."/>
            <person name="Lokyitsang Y."/>
            <person name="Lubonja R."/>
            <person name="Lui A."/>
            <person name="MacDonald P."/>
            <person name="Magnisalis V."/>
            <person name="Maru K."/>
            <person name="Matthews C."/>
            <person name="McCusker W."/>
            <person name="McDonough S."/>
            <person name="Mehta T."/>
            <person name="Meldrim J."/>
            <person name="Meneus L."/>
            <person name="Mihai O."/>
            <person name="Mihalev A."/>
            <person name="Mihova T."/>
            <person name="Mittelman R."/>
            <person name="Mlenga V."/>
            <person name="Montmayeur A."/>
            <person name="Mulrain L."/>
            <person name="Navidi A."/>
            <person name="Naylor J."/>
            <person name="Negash T."/>
            <person name="Nguyen T."/>
            <person name="Nguyen N."/>
            <person name="Nicol R."/>
            <person name="Norbu C."/>
            <person name="Norbu N."/>
            <person name="Novod N."/>
            <person name="O'Neill B."/>
            <person name="Osman S."/>
            <person name="Markiewicz E."/>
            <person name="Oyono O.L."/>
            <person name="Patti C."/>
            <person name="Phunkhang P."/>
            <person name="Pierre F."/>
            <person name="Priest M."/>
            <person name="Raghuraman S."/>
            <person name="Rege F."/>
            <person name="Reyes R."/>
            <person name="Rise C."/>
            <person name="Rogov P."/>
            <person name="Ross K."/>
            <person name="Ryan E."/>
            <person name="Settipalli S."/>
            <person name="Shea T."/>
            <person name="Sherpa N."/>
            <person name="Shi L."/>
            <person name="Shih D."/>
            <person name="Sparrow T."/>
            <person name="Spaulding J."/>
            <person name="Stalker J."/>
            <person name="Stange-Thomann N."/>
            <person name="Stavropoulos S."/>
            <person name="Stone C."/>
            <person name="Strader C."/>
            <person name="Tesfaye S."/>
            <person name="Thomson T."/>
            <person name="Thoulutsang Y."/>
            <person name="Thoulutsang D."/>
            <person name="Topham K."/>
            <person name="Topping I."/>
            <person name="Tsamla T."/>
            <person name="Vassiliev H."/>
            <person name="Vo A."/>
            <person name="Wangchuk T."/>
            <person name="Wangdi T."/>
            <person name="Weiand M."/>
            <person name="Wilkinson J."/>
            <person name="Wilson A."/>
            <person name="Yadav S."/>
            <person name="Young G."/>
            <person name="Yu Q."/>
            <person name="Zembek L."/>
            <person name="Zhong D."/>
            <person name="Zimmer A."/>
            <person name="Zwirko Z."/>
            <person name="Jaffe D.B."/>
            <person name="Alvarez P."/>
            <person name="Brockman W."/>
            <person name="Butler J."/>
            <person name="Chin C."/>
            <person name="Gnerre S."/>
            <person name="Grabherr M."/>
            <person name="Kleber M."/>
            <person name="Mauceli E."/>
            <person name="MacCallum I."/>
        </authorList>
    </citation>
    <scope>NUCLEOTIDE SEQUENCE [LARGE SCALE GENOMIC DNA]</scope>
    <source>
        <strain evidence="2">MSH-3 / Tucson 14011-0111.49</strain>
    </source>
</reference>
<accession>B4HBB1</accession>
<evidence type="ECO:0000313" key="1">
    <source>
        <dbReference type="EMBL" id="EDW38637.1"/>
    </source>
</evidence>
<protein>
    <submittedName>
        <fullName evidence="1">GL18203</fullName>
    </submittedName>
</protein>
<gene>
    <name evidence="1" type="primary">Dper\GL18203</name>
    <name evidence="1" type="ORF">Dper_GL18203</name>
</gene>